<accession>A0ABV3YV97</accession>
<comment type="caution">
    <text evidence="1">The sequence shown here is derived from an EMBL/GenBank/DDBJ whole genome shotgun (WGS) entry which is preliminary data.</text>
</comment>
<gene>
    <name evidence="1" type="ORF">AB5S05_14435</name>
</gene>
<dbReference type="Proteomes" id="UP001560296">
    <property type="component" value="Unassembled WGS sequence"/>
</dbReference>
<dbReference type="Pfam" id="PF12974">
    <property type="entry name" value="Phosphonate-bd"/>
    <property type="match status" value="1"/>
</dbReference>
<evidence type="ECO:0000313" key="2">
    <source>
        <dbReference type="Proteomes" id="UP001560296"/>
    </source>
</evidence>
<reference evidence="1 2" key="1">
    <citation type="submission" date="2024-07" db="EMBL/GenBank/DDBJ databases">
        <authorList>
            <person name="Li M."/>
        </authorList>
    </citation>
    <scope>NUCLEOTIDE SEQUENCE [LARGE SCALE GENOMIC DNA]</scope>
    <source>
        <strain evidence="1 2">25A3E</strain>
    </source>
</reference>
<keyword evidence="2" id="KW-1185">Reference proteome</keyword>
<dbReference type="SUPFAM" id="SSF53850">
    <property type="entry name" value="Periplasmic binding protein-like II"/>
    <property type="match status" value="1"/>
</dbReference>
<sequence>MLLGGPLAAEQLVNVAGVHFPPYVVKPESTPAQGLLPELLEALNQAQGEFRFVLVPTSVPRRFQDFEKGRLDLAIFENPAWGWQGIPHEALDMGLEDAEVFVARVAAGRDQSYFNRLRGKRLALYSGYHYAFADFNSDPEFLKRDFNATLTYSHDSNLLMVLRKRADIALITRSYIGDFLGRHPEYVDQLLVSERIDQLYRHQVLVRPGSPIKAEQIAVLLDRLRGNGRLAGIFGRYQIAVRPRAADSSAAAGGGG</sequence>
<protein>
    <submittedName>
        <fullName evidence="1">Substrate-binding periplasmic protein</fullName>
    </submittedName>
</protein>
<organism evidence="1 2">
    <name type="scientific">Pseudomonas zhanjiangensis</name>
    <dbReference type="NCBI Taxonomy" id="3239015"/>
    <lineage>
        <taxon>Bacteria</taxon>
        <taxon>Pseudomonadati</taxon>
        <taxon>Pseudomonadota</taxon>
        <taxon>Gammaproteobacteria</taxon>
        <taxon>Pseudomonadales</taxon>
        <taxon>Pseudomonadaceae</taxon>
        <taxon>Pseudomonas</taxon>
    </lineage>
</organism>
<evidence type="ECO:0000313" key="1">
    <source>
        <dbReference type="EMBL" id="MEX6503261.1"/>
    </source>
</evidence>
<name>A0ABV3YV97_9PSED</name>
<proteinExistence type="predicted"/>
<dbReference type="Gene3D" id="3.40.190.10">
    <property type="entry name" value="Periplasmic binding protein-like II"/>
    <property type="match status" value="2"/>
</dbReference>
<dbReference type="EMBL" id="JBFTEG010000011">
    <property type="protein sequence ID" value="MEX6503261.1"/>
    <property type="molecule type" value="Genomic_DNA"/>
</dbReference>